<dbReference type="EC" id="4.2.-.-" evidence="4"/>
<dbReference type="EMBL" id="JAJBZT010000001">
    <property type="protein sequence ID" value="MCB6182462.1"/>
    <property type="molecule type" value="Genomic_DNA"/>
</dbReference>
<evidence type="ECO:0000256" key="3">
    <source>
        <dbReference type="ARBA" id="ARBA00023239"/>
    </source>
</evidence>
<dbReference type="InterPro" id="IPR004369">
    <property type="entry name" value="Prolyl-tRNA_editing_YbaK/EbsC"/>
</dbReference>
<organism evidence="6 7">
    <name type="scientific">Leeia speluncae</name>
    <dbReference type="NCBI Taxonomy" id="2884804"/>
    <lineage>
        <taxon>Bacteria</taxon>
        <taxon>Pseudomonadati</taxon>
        <taxon>Pseudomonadota</taxon>
        <taxon>Betaproteobacteria</taxon>
        <taxon>Neisseriales</taxon>
        <taxon>Leeiaceae</taxon>
        <taxon>Leeia</taxon>
    </lineage>
</organism>
<keyword evidence="3 4" id="KW-0456">Lyase</keyword>
<dbReference type="RefSeq" id="WP_227178199.1">
    <property type="nucleotide sequence ID" value="NZ_JAJBZT010000001.1"/>
</dbReference>
<gene>
    <name evidence="6" type="primary">ybaK</name>
    <name evidence="6" type="ORF">LIN78_02710</name>
</gene>
<protein>
    <recommendedName>
        <fullName evidence="4">Cys-tRNA(Pro)/Cys-tRNA(Cys) deacylase</fullName>
        <ecNumber evidence="4">4.2.-.-</ecNumber>
    </recommendedName>
</protein>
<sequence length="160" mass="17682">MKDDKYPITTAVRALRAAKVDFEPFLYEYIEKGGTRASATALGVDEHLVIKTIVLEDEAKQPMIVLMHGDKDVSTQQLARLIGKKKITPCQPEVANKHTGYLVGGTSPFGTKKTLPIYVEETIKELPQIWINGGKRGFLVRLLPADIEKCLKVGYVTVGV</sequence>
<dbReference type="NCBIfam" id="TIGR00011">
    <property type="entry name" value="YbaK_EbsC"/>
    <property type="match status" value="1"/>
</dbReference>
<dbReference type="SUPFAM" id="SSF55826">
    <property type="entry name" value="YbaK/ProRS associated domain"/>
    <property type="match status" value="1"/>
</dbReference>
<dbReference type="CDD" id="cd00002">
    <property type="entry name" value="YbaK_deacylase"/>
    <property type="match status" value="1"/>
</dbReference>
<dbReference type="Proteomes" id="UP001165395">
    <property type="component" value="Unassembled WGS sequence"/>
</dbReference>
<name>A0ABS8D2P8_9NEIS</name>
<evidence type="ECO:0000313" key="6">
    <source>
        <dbReference type="EMBL" id="MCB6182462.1"/>
    </source>
</evidence>
<dbReference type="InterPro" id="IPR007214">
    <property type="entry name" value="YbaK/aa-tRNA-synth-assoc-dom"/>
</dbReference>
<dbReference type="InterPro" id="IPR036754">
    <property type="entry name" value="YbaK/aa-tRNA-synt-asso_dom_sf"/>
</dbReference>
<dbReference type="PIRSF" id="PIRSF006181">
    <property type="entry name" value="EbsC_YbaK"/>
    <property type="match status" value="1"/>
</dbReference>
<dbReference type="Pfam" id="PF04073">
    <property type="entry name" value="tRNA_edit"/>
    <property type="match status" value="1"/>
</dbReference>
<evidence type="ECO:0000259" key="5">
    <source>
        <dbReference type="Pfam" id="PF04073"/>
    </source>
</evidence>
<evidence type="ECO:0000256" key="4">
    <source>
        <dbReference type="PIRNR" id="PIRNR006181"/>
    </source>
</evidence>
<dbReference type="Gene3D" id="3.90.960.10">
    <property type="entry name" value="YbaK/aminoacyl-tRNA synthetase-associated domain"/>
    <property type="match status" value="1"/>
</dbReference>
<comment type="caution">
    <text evidence="6">The sequence shown here is derived from an EMBL/GenBank/DDBJ whole genome shotgun (WGS) entry which is preliminary data.</text>
</comment>
<dbReference type="PANTHER" id="PTHR30411">
    <property type="entry name" value="CYTOPLASMIC PROTEIN"/>
    <property type="match status" value="1"/>
</dbReference>
<keyword evidence="2 4" id="KW-0648">Protein biosynthesis</keyword>
<comment type="similarity">
    <text evidence="1 4">Belongs to the prolyl-tRNA editing family. YbaK/EbsC subfamily.</text>
</comment>
<evidence type="ECO:0000256" key="1">
    <source>
        <dbReference type="ARBA" id="ARBA00009798"/>
    </source>
</evidence>
<proteinExistence type="inferred from homology"/>
<evidence type="ECO:0000313" key="7">
    <source>
        <dbReference type="Proteomes" id="UP001165395"/>
    </source>
</evidence>
<evidence type="ECO:0000256" key="2">
    <source>
        <dbReference type="ARBA" id="ARBA00022917"/>
    </source>
</evidence>
<reference evidence="6" key="1">
    <citation type="submission" date="2021-10" db="EMBL/GenBank/DDBJ databases">
        <title>The complete genome sequence of Leeia sp. TBRC 13508.</title>
        <authorList>
            <person name="Charoenyingcharoen P."/>
            <person name="Yukphan P."/>
        </authorList>
    </citation>
    <scope>NUCLEOTIDE SEQUENCE</scope>
    <source>
        <strain evidence="6">TBRC 13508</strain>
    </source>
</reference>
<keyword evidence="7" id="KW-1185">Reference proteome</keyword>
<feature type="domain" description="YbaK/aminoacyl-tRNA synthetase-associated" evidence="5">
    <location>
        <begin position="37"/>
        <end position="149"/>
    </location>
</feature>
<accession>A0ABS8D2P8</accession>
<dbReference type="PANTHER" id="PTHR30411:SF0">
    <property type="entry name" value="CYS-TRNA(PRO)_CYS-TRNA(CYS) DEACYLASE YBAK"/>
    <property type="match status" value="1"/>
</dbReference>